<proteinExistence type="predicted"/>
<protein>
    <submittedName>
        <fullName evidence="1">Uncharacterized protein</fullName>
    </submittedName>
</protein>
<name>A0A382NP14_9ZZZZ</name>
<gene>
    <name evidence="1" type="ORF">METZ01_LOCUS314316</name>
</gene>
<evidence type="ECO:0000313" key="1">
    <source>
        <dbReference type="EMBL" id="SVC61462.1"/>
    </source>
</evidence>
<dbReference type="EMBL" id="UINC01100985">
    <property type="protein sequence ID" value="SVC61462.1"/>
    <property type="molecule type" value="Genomic_DNA"/>
</dbReference>
<dbReference type="InterPro" id="IPR011990">
    <property type="entry name" value="TPR-like_helical_dom_sf"/>
</dbReference>
<organism evidence="1">
    <name type="scientific">marine metagenome</name>
    <dbReference type="NCBI Taxonomy" id="408172"/>
    <lineage>
        <taxon>unclassified sequences</taxon>
        <taxon>metagenomes</taxon>
        <taxon>ecological metagenomes</taxon>
    </lineage>
</organism>
<accession>A0A382NP14</accession>
<dbReference type="Gene3D" id="1.25.40.10">
    <property type="entry name" value="Tetratricopeptide repeat domain"/>
    <property type="match status" value="1"/>
</dbReference>
<reference evidence="1" key="1">
    <citation type="submission" date="2018-05" db="EMBL/GenBank/DDBJ databases">
        <authorList>
            <person name="Lanie J.A."/>
            <person name="Ng W.-L."/>
            <person name="Kazmierczak K.M."/>
            <person name="Andrzejewski T.M."/>
            <person name="Davidsen T.M."/>
            <person name="Wayne K.J."/>
            <person name="Tettelin H."/>
            <person name="Glass J.I."/>
            <person name="Rusch D."/>
            <person name="Podicherti R."/>
            <person name="Tsui H.-C.T."/>
            <person name="Winkler M.E."/>
        </authorList>
    </citation>
    <scope>NUCLEOTIDE SEQUENCE</scope>
</reference>
<dbReference type="AlphaFoldDB" id="A0A382NP14"/>
<dbReference type="SUPFAM" id="SSF48452">
    <property type="entry name" value="TPR-like"/>
    <property type="match status" value="1"/>
</dbReference>
<sequence length="134" mass="14429">MVSVIMVSFSSCSDGASTEILSTMENVNPIDLVEEAILDFSLGEEEIAEDKLMKAVKSDSECLDAWRALAEVRLARQDLTGALAACEKALVIAPEDLTAKVSLSRILVAKGDKEGAEKATAEARILGWKEELKD</sequence>